<dbReference type="Gene3D" id="3.30.70.270">
    <property type="match status" value="1"/>
</dbReference>
<dbReference type="Proteomes" id="UP000308530">
    <property type="component" value="Chromosome"/>
</dbReference>
<sequence>MIPFSTTTIRKAALATARAVVASVLIMLLLTPVLGITPGSPGFWLGVICPLLIAAPTTVWQFHQRELLARARDELQLAHSQLQKSHEELRSLHAELAVQARTDGLTGGLNRGALVSLIEEACATSGQAVGLMIADMDHFKQVNDGFGHAVGDEALRAIAAVLSKEVGRNGQWGRFGGEEFAVLLKDVNEAQMLRKAEAIRDAVSQINLIHEGRSVTLSISIGCCVADTPCIMDELYRSADASLYRAKAQGRNRVVLYEDWMAV</sequence>
<keyword evidence="3" id="KW-0472">Membrane</keyword>
<dbReference type="InterPro" id="IPR000160">
    <property type="entry name" value="GGDEF_dom"/>
</dbReference>
<dbReference type="InterPro" id="IPR043128">
    <property type="entry name" value="Rev_trsase/Diguanyl_cyclase"/>
</dbReference>
<dbReference type="SMART" id="SM00267">
    <property type="entry name" value="GGDEF"/>
    <property type="match status" value="1"/>
</dbReference>
<dbReference type="PANTHER" id="PTHR45138">
    <property type="entry name" value="REGULATORY COMPONENTS OF SENSORY TRANSDUCTION SYSTEM"/>
    <property type="match status" value="1"/>
</dbReference>
<evidence type="ECO:0000313" key="5">
    <source>
        <dbReference type="EMBL" id="QLF69524.1"/>
    </source>
</evidence>
<dbReference type="InterPro" id="IPR050469">
    <property type="entry name" value="Diguanylate_Cyclase"/>
</dbReference>
<keyword evidence="3" id="KW-1133">Transmembrane helix</keyword>
<dbReference type="EMBL" id="CP058350">
    <property type="protein sequence ID" value="QLF69524.1"/>
    <property type="molecule type" value="Genomic_DNA"/>
</dbReference>
<feature type="transmembrane region" description="Helical" evidence="3">
    <location>
        <begin position="12"/>
        <end position="36"/>
    </location>
</feature>
<dbReference type="InterPro" id="IPR029787">
    <property type="entry name" value="Nucleotide_cyclase"/>
</dbReference>
<dbReference type="PROSITE" id="PS50887">
    <property type="entry name" value="GGDEF"/>
    <property type="match status" value="1"/>
</dbReference>
<dbReference type="CDD" id="cd01949">
    <property type="entry name" value="GGDEF"/>
    <property type="match status" value="1"/>
</dbReference>
<organism evidence="5 6">
    <name type="scientific">Peteryoungia desertarenae</name>
    <dbReference type="NCBI Taxonomy" id="1813451"/>
    <lineage>
        <taxon>Bacteria</taxon>
        <taxon>Pseudomonadati</taxon>
        <taxon>Pseudomonadota</taxon>
        <taxon>Alphaproteobacteria</taxon>
        <taxon>Hyphomicrobiales</taxon>
        <taxon>Rhizobiaceae</taxon>
        <taxon>Peteryoungia</taxon>
    </lineage>
</organism>
<evidence type="ECO:0000256" key="3">
    <source>
        <dbReference type="SAM" id="Phobius"/>
    </source>
</evidence>
<evidence type="ECO:0000313" key="6">
    <source>
        <dbReference type="Proteomes" id="UP000308530"/>
    </source>
</evidence>
<name>A0ABX6QLV1_9HYPH</name>
<feature type="domain" description="GGDEF" evidence="4">
    <location>
        <begin position="127"/>
        <end position="259"/>
    </location>
</feature>
<dbReference type="Pfam" id="PF00990">
    <property type="entry name" value="GGDEF"/>
    <property type="match status" value="1"/>
</dbReference>
<proteinExistence type="predicted"/>
<keyword evidence="6" id="KW-1185">Reference proteome</keyword>
<keyword evidence="3" id="KW-0812">Transmembrane</keyword>
<protein>
    <recommendedName>
        <fullName evidence="1">diguanylate cyclase</fullName>
        <ecNumber evidence="1">2.7.7.65</ecNumber>
    </recommendedName>
</protein>
<dbReference type="RefSeq" id="WP_171033627.1">
    <property type="nucleotide sequence ID" value="NZ_CP058350.1"/>
</dbReference>
<reference evidence="5 6" key="1">
    <citation type="submission" date="2020-06" db="EMBL/GenBank/DDBJ databases">
        <title>Genome sequence of Rhizobium sp strain ADMK78.</title>
        <authorList>
            <person name="Rahi P."/>
        </authorList>
    </citation>
    <scope>NUCLEOTIDE SEQUENCE [LARGE SCALE GENOMIC DNA]</scope>
    <source>
        <strain evidence="5 6">ADMK78</strain>
    </source>
</reference>
<evidence type="ECO:0000256" key="1">
    <source>
        <dbReference type="ARBA" id="ARBA00012528"/>
    </source>
</evidence>
<dbReference type="EC" id="2.7.7.65" evidence="1"/>
<comment type="catalytic activity">
    <reaction evidence="2">
        <text>2 GTP = 3',3'-c-di-GMP + 2 diphosphate</text>
        <dbReference type="Rhea" id="RHEA:24898"/>
        <dbReference type="ChEBI" id="CHEBI:33019"/>
        <dbReference type="ChEBI" id="CHEBI:37565"/>
        <dbReference type="ChEBI" id="CHEBI:58805"/>
        <dbReference type="EC" id="2.7.7.65"/>
    </reaction>
</comment>
<feature type="transmembrane region" description="Helical" evidence="3">
    <location>
        <begin position="42"/>
        <end position="62"/>
    </location>
</feature>
<evidence type="ECO:0000259" key="4">
    <source>
        <dbReference type="PROSITE" id="PS50887"/>
    </source>
</evidence>
<evidence type="ECO:0000256" key="2">
    <source>
        <dbReference type="ARBA" id="ARBA00034247"/>
    </source>
</evidence>
<accession>A0ABX6QLV1</accession>
<dbReference type="PANTHER" id="PTHR45138:SF9">
    <property type="entry name" value="DIGUANYLATE CYCLASE DGCM-RELATED"/>
    <property type="match status" value="1"/>
</dbReference>
<dbReference type="SUPFAM" id="SSF55073">
    <property type="entry name" value="Nucleotide cyclase"/>
    <property type="match status" value="1"/>
</dbReference>
<dbReference type="NCBIfam" id="TIGR00254">
    <property type="entry name" value="GGDEF"/>
    <property type="match status" value="1"/>
</dbReference>
<gene>
    <name evidence="5" type="ORF">FE840_008190</name>
</gene>